<evidence type="ECO:0000313" key="11">
    <source>
        <dbReference type="EMBL" id="MDA4848408.1"/>
    </source>
</evidence>
<keyword evidence="2 9" id="KW-0813">Transport</keyword>
<comment type="function">
    <text evidence="9">Part of the tripartite ATP-independent periplasmic (TRAP) transport system.</text>
</comment>
<keyword evidence="3" id="KW-1003">Cell membrane</keyword>
<evidence type="ECO:0000259" key="10">
    <source>
        <dbReference type="Pfam" id="PF04290"/>
    </source>
</evidence>
<evidence type="ECO:0000256" key="2">
    <source>
        <dbReference type="ARBA" id="ARBA00022448"/>
    </source>
</evidence>
<comment type="subcellular location">
    <subcellularLocation>
        <location evidence="1 9">Cell inner membrane</location>
        <topology evidence="1 9">Multi-pass membrane protein</topology>
    </subcellularLocation>
</comment>
<feature type="transmembrane region" description="Helical" evidence="9">
    <location>
        <begin position="51"/>
        <end position="75"/>
    </location>
</feature>
<evidence type="ECO:0000313" key="12">
    <source>
        <dbReference type="Proteomes" id="UP001148313"/>
    </source>
</evidence>
<name>A0ABT4VWM3_9HYPH</name>
<evidence type="ECO:0000256" key="1">
    <source>
        <dbReference type="ARBA" id="ARBA00004429"/>
    </source>
</evidence>
<feature type="domain" description="Tripartite ATP-independent periplasmic transporters DctQ component" evidence="10">
    <location>
        <begin position="33"/>
        <end position="157"/>
    </location>
</feature>
<comment type="subunit">
    <text evidence="9">The complex comprises the extracytoplasmic solute receptor protein and the two transmembrane proteins.</text>
</comment>
<organism evidence="11 12">
    <name type="scientific">Hoeflea poritis</name>
    <dbReference type="NCBI Taxonomy" id="2993659"/>
    <lineage>
        <taxon>Bacteria</taxon>
        <taxon>Pseudomonadati</taxon>
        <taxon>Pseudomonadota</taxon>
        <taxon>Alphaproteobacteria</taxon>
        <taxon>Hyphomicrobiales</taxon>
        <taxon>Rhizobiaceae</taxon>
        <taxon>Hoeflea</taxon>
    </lineage>
</organism>
<reference evidence="11" key="1">
    <citation type="submission" date="2022-11" db="EMBL/GenBank/DDBJ databases">
        <title>Hoeflea poritis sp. nov., isolated from scleractinian coral Porites lutea.</title>
        <authorList>
            <person name="Zhang G."/>
            <person name="Wei Q."/>
            <person name="Cai L."/>
        </authorList>
    </citation>
    <scope>NUCLEOTIDE SEQUENCE</scope>
    <source>
        <strain evidence="11">E7-10</strain>
    </source>
</reference>
<feature type="transmembrane region" description="Helical" evidence="9">
    <location>
        <begin position="21"/>
        <end position="39"/>
    </location>
</feature>
<dbReference type="RefSeq" id="WP_271092271.1">
    <property type="nucleotide sequence ID" value="NZ_JAPJZH010000022.1"/>
</dbReference>
<keyword evidence="12" id="KW-1185">Reference proteome</keyword>
<evidence type="ECO:0000256" key="5">
    <source>
        <dbReference type="ARBA" id="ARBA00022692"/>
    </source>
</evidence>
<sequence>MNEAPQEQGAVRTILKKALTTLETISCVVIFIMMVLTFIDVIGRYAFHKPIFGGTEIISALLALTIFSGLGVINARDDHITVELFEDQFRTMLSPVIYEIVIQLFSVVAMTLIALVLLEHAWEAYEIDKLTEVLEMPVYYVSGMIAVFAIISVLSQVTGVVLKILDLAAGRTRTQP</sequence>
<evidence type="ECO:0000256" key="7">
    <source>
        <dbReference type="ARBA" id="ARBA00023136"/>
    </source>
</evidence>
<evidence type="ECO:0000256" key="3">
    <source>
        <dbReference type="ARBA" id="ARBA00022475"/>
    </source>
</evidence>
<evidence type="ECO:0000256" key="8">
    <source>
        <dbReference type="ARBA" id="ARBA00038436"/>
    </source>
</evidence>
<dbReference type="Proteomes" id="UP001148313">
    <property type="component" value="Unassembled WGS sequence"/>
</dbReference>
<keyword evidence="4 9" id="KW-0997">Cell inner membrane</keyword>
<feature type="transmembrane region" description="Helical" evidence="9">
    <location>
        <begin position="138"/>
        <end position="165"/>
    </location>
</feature>
<evidence type="ECO:0000256" key="6">
    <source>
        <dbReference type="ARBA" id="ARBA00022989"/>
    </source>
</evidence>
<keyword evidence="5 9" id="KW-0812">Transmembrane</keyword>
<dbReference type="InterPro" id="IPR055348">
    <property type="entry name" value="DctQ"/>
</dbReference>
<keyword evidence="7 9" id="KW-0472">Membrane</keyword>
<accession>A0ABT4VWM3</accession>
<evidence type="ECO:0000256" key="4">
    <source>
        <dbReference type="ARBA" id="ARBA00022519"/>
    </source>
</evidence>
<comment type="caution">
    <text evidence="11">The sequence shown here is derived from an EMBL/GenBank/DDBJ whole genome shotgun (WGS) entry which is preliminary data.</text>
</comment>
<evidence type="ECO:0000256" key="9">
    <source>
        <dbReference type="RuleBase" id="RU369079"/>
    </source>
</evidence>
<feature type="transmembrane region" description="Helical" evidence="9">
    <location>
        <begin position="96"/>
        <end position="118"/>
    </location>
</feature>
<keyword evidence="6 9" id="KW-1133">Transmembrane helix</keyword>
<dbReference type="InterPro" id="IPR007387">
    <property type="entry name" value="TRAP_DctQ"/>
</dbReference>
<dbReference type="Pfam" id="PF04290">
    <property type="entry name" value="DctQ"/>
    <property type="match status" value="1"/>
</dbReference>
<comment type="similarity">
    <text evidence="8 9">Belongs to the TRAP transporter small permease family.</text>
</comment>
<dbReference type="EMBL" id="JAPJZH010000022">
    <property type="protein sequence ID" value="MDA4848408.1"/>
    <property type="molecule type" value="Genomic_DNA"/>
</dbReference>
<protein>
    <recommendedName>
        <fullName evidence="9">TRAP transporter small permease protein</fullName>
    </recommendedName>
</protein>
<gene>
    <name evidence="11" type="ORF">OOZ53_23825</name>
</gene>
<proteinExistence type="inferred from homology"/>
<dbReference type="PANTHER" id="PTHR35011">
    <property type="entry name" value="2,3-DIKETO-L-GULONATE TRAP TRANSPORTER SMALL PERMEASE PROTEIN YIAM"/>
    <property type="match status" value="1"/>
</dbReference>